<keyword evidence="11" id="KW-0552">Olfaction</keyword>
<gene>
    <name evidence="13" type="ORF">NXF25_021136</name>
</gene>
<organism evidence="13 14">
    <name type="scientific">Crotalus adamanteus</name>
    <name type="common">Eastern diamondback rattlesnake</name>
    <dbReference type="NCBI Taxonomy" id="8729"/>
    <lineage>
        <taxon>Eukaryota</taxon>
        <taxon>Metazoa</taxon>
        <taxon>Chordata</taxon>
        <taxon>Craniata</taxon>
        <taxon>Vertebrata</taxon>
        <taxon>Euteleostomi</taxon>
        <taxon>Lepidosauria</taxon>
        <taxon>Squamata</taxon>
        <taxon>Bifurcata</taxon>
        <taxon>Unidentata</taxon>
        <taxon>Episquamata</taxon>
        <taxon>Toxicofera</taxon>
        <taxon>Serpentes</taxon>
        <taxon>Colubroidea</taxon>
        <taxon>Viperidae</taxon>
        <taxon>Crotalinae</taxon>
        <taxon>Crotalus</taxon>
    </lineage>
</organism>
<evidence type="ECO:0000256" key="6">
    <source>
        <dbReference type="ARBA" id="ARBA00023136"/>
    </source>
</evidence>
<keyword evidence="7" id="KW-1015">Disulfide bond</keyword>
<feature type="domain" description="G-protein coupled receptors family 1 profile" evidence="12">
    <location>
        <begin position="71"/>
        <end position="318"/>
    </location>
</feature>
<evidence type="ECO:0000256" key="5">
    <source>
        <dbReference type="ARBA" id="ARBA00023040"/>
    </source>
</evidence>
<dbReference type="InterPro" id="IPR000725">
    <property type="entry name" value="Olfact_rcpt"/>
</dbReference>
<accession>A0AAW1B6I6</accession>
<evidence type="ECO:0000256" key="10">
    <source>
        <dbReference type="RuleBase" id="RU000688"/>
    </source>
</evidence>
<evidence type="ECO:0000256" key="11">
    <source>
        <dbReference type="RuleBase" id="RU363047"/>
    </source>
</evidence>
<feature type="transmembrane region" description="Helical" evidence="11">
    <location>
        <begin position="236"/>
        <end position="256"/>
    </location>
</feature>
<dbReference type="Pfam" id="PF13853">
    <property type="entry name" value="7tm_4"/>
    <property type="match status" value="1"/>
</dbReference>
<dbReference type="CDD" id="cd15935">
    <property type="entry name" value="7tmA_OR4Q3-like"/>
    <property type="match status" value="1"/>
</dbReference>
<keyword evidence="5 10" id="KW-0297">G-protein coupled receptor</keyword>
<evidence type="ECO:0000256" key="7">
    <source>
        <dbReference type="ARBA" id="ARBA00023157"/>
    </source>
</evidence>
<dbReference type="PRINTS" id="PR00237">
    <property type="entry name" value="GPCRRHODOPSN"/>
</dbReference>
<keyword evidence="9 10" id="KW-0807">Transducer</keyword>
<proteinExistence type="inferred from homology"/>
<keyword evidence="4 11" id="KW-1133">Transmembrane helix</keyword>
<dbReference type="PROSITE" id="PS00237">
    <property type="entry name" value="G_PROTEIN_RECEP_F1_1"/>
    <property type="match status" value="1"/>
</dbReference>
<evidence type="ECO:0000259" key="12">
    <source>
        <dbReference type="PROSITE" id="PS50262"/>
    </source>
</evidence>
<sequence length="347" mass="38667">MLLGAAEAGEAGVIPLSHSALDFPKRKKRSVTFMNASRVAEFTFLGLSRSRPIQLLLTVLVMMCYIATLLGNILVILTVHVDPRLLKLPMYFFLANLSIIDAALGSVVVPKVATDLIVCGRTISFAGCMSQIFFLHFLGGSEMFLLTLMAYDRYVAICHPLSYTIKMNRPRCIRLLCWCWAGGFLHSGSQLFLVLQLPFCGPNEVDNFFCDVPQIVKLACVDTRVTEILLLANSGLLSLMCFIILLISYAIILTTLQGHFRESGGKALYTCSAHLTVVSLIFVPCLFVYLVPLFNTSMNKTASIFYTIVTPLLNPIIYTLRNRDMREAMSQVPRKYIFPIVAPQKKT</sequence>
<feature type="transmembrane region" description="Helical" evidence="11">
    <location>
        <begin position="303"/>
        <end position="320"/>
    </location>
</feature>
<keyword evidence="8 10" id="KW-0675">Receptor</keyword>
<feature type="transmembrane region" description="Helical" evidence="11">
    <location>
        <begin position="175"/>
        <end position="199"/>
    </location>
</feature>
<feature type="transmembrane region" description="Helical" evidence="11">
    <location>
        <begin position="55"/>
        <end position="78"/>
    </location>
</feature>
<dbReference type="FunFam" id="1.20.1070.10:FF:000012">
    <property type="entry name" value="Olfactory receptor"/>
    <property type="match status" value="1"/>
</dbReference>
<evidence type="ECO:0000256" key="3">
    <source>
        <dbReference type="ARBA" id="ARBA00022692"/>
    </source>
</evidence>
<dbReference type="AlphaFoldDB" id="A0AAW1B6I6"/>
<dbReference type="EMBL" id="JAOTOJ010000008">
    <property type="protein sequence ID" value="KAK9397775.1"/>
    <property type="molecule type" value="Genomic_DNA"/>
</dbReference>
<comment type="caution">
    <text evidence="13">The sequence shown here is derived from an EMBL/GenBank/DDBJ whole genome shotgun (WGS) entry which is preliminary data.</text>
</comment>
<dbReference type="GO" id="GO:0004984">
    <property type="term" value="F:olfactory receptor activity"/>
    <property type="evidence" value="ECO:0007669"/>
    <property type="project" value="InterPro"/>
</dbReference>
<evidence type="ECO:0000313" key="13">
    <source>
        <dbReference type="EMBL" id="KAK9397775.1"/>
    </source>
</evidence>
<feature type="transmembrane region" description="Helical" evidence="11">
    <location>
        <begin position="90"/>
        <end position="109"/>
    </location>
</feature>
<dbReference type="InterPro" id="IPR000276">
    <property type="entry name" value="GPCR_Rhodpsn"/>
</dbReference>
<protein>
    <recommendedName>
        <fullName evidence="11">Olfactory receptor</fullName>
    </recommendedName>
</protein>
<dbReference type="SUPFAM" id="SSF81321">
    <property type="entry name" value="Family A G protein-coupled receptor-like"/>
    <property type="match status" value="1"/>
</dbReference>
<dbReference type="GO" id="GO:0004930">
    <property type="term" value="F:G protein-coupled receptor activity"/>
    <property type="evidence" value="ECO:0007669"/>
    <property type="project" value="UniProtKB-KW"/>
</dbReference>
<evidence type="ECO:0000256" key="2">
    <source>
        <dbReference type="ARBA" id="ARBA00010663"/>
    </source>
</evidence>
<dbReference type="PRINTS" id="PR00245">
    <property type="entry name" value="OLFACTORYR"/>
</dbReference>
<dbReference type="PANTHER" id="PTHR48002">
    <property type="entry name" value="OLFACTORY RECEPTOR"/>
    <property type="match status" value="1"/>
</dbReference>
<keyword evidence="14" id="KW-1185">Reference proteome</keyword>
<evidence type="ECO:0000256" key="8">
    <source>
        <dbReference type="ARBA" id="ARBA00023170"/>
    </source>
</evidence>
<dbReference type="InterPro" id="IPR017452">
    <property type="entry name" value="GPCR_Rhodpsn_7TM"/>
</dbReference>
<evidence type="ECO:0000256" key="4">
    <source>
        <dbReference type="ARBA" id="ARBA00022989"/>
    </source>
</evidence>
<keyword evidence="11" id="KW-1003">Cell membrane</keyword>
<comment type="subcellular location">
    <subcellularLocation>
        <location evidence="11">Cell membrane</location>
        <topology evidence="11">Multi-pass membrane protein</topology>
    </subcellularLocation>
    <subcellularLocation>
        <location evidence="1">Membrane</location>
        <topology evidence="1">Multi-pass membrane protein</topology>
    </subcellularLocation>
</comment>
<comment type="similarity">
    <text evidence="2 10">Belongs to the G-protein coupled receptor 1 family.</text>
</comment>
<reference evidence="13 14" key="1">
    <citation type="journal article" date="2024" name="Proc. Natl. Acad. Sci. U.S.A.">
        <title>The genetic regulatory architecture and epigenomic basis for age-related changes in rattlesnake venom.</title>
        <authorList>
            <person name="Hogan M.P."/>
            <person name="Holding M.L."/>
            <person name="Nystrom G.S."/>
            <person name="Colston T.J."/>
            <person name="Bartlett D.A."/>
            <person name="Mason A.J."/>
            <person name="Ellsworth S.A."/>
            <person name="Rautsaw R.M."/>
            <person name="Lawrence K.C."/>
            <person name="Strickland J.L."/>
            <person name="He B."/>
            <person name="Fraser P."/>
            <person name="Margres M.J."/>
            <person name="Gilbert D.M."/>
            <person name="Gibbs H.L."/>
            <person name="Parkinson C.L."/>
            <person name="Rokyta D.R."/>
        </authorList>
    </citation>
    <scope>NUCLEOTIDE SEQUENCE [LARGE SCALE GENOMIC DNA]</scope>
    <source>
        <strain evidence="13">DRR0105</strain>
    </source>
</reference>
<feature type="transmembrane region" description="Helical" evidence="11">
    <location>
        <begin position="268"/>
        <end position="291"/>
    </location>
</feature>
<dbReference type="PROSITE" id="PS50262">
    <property type="entry name" value="G_PROTEIN_RECEP_F1_2"/>
    <property type="match status" value="1"/>
</dbReference>
<name>A0AAW1B6I6_CROAD</name>
<dbReference type="GO" id="GO:0005886">
    <property type="term" value="C:plasma membrane"/>
    <property type="evidence" value="ECO:0007669"/>
    <property type="project" value="UniProtKB-SubCell"/>
</dbReference>
<evidence type="ECO:0000313" key="14">
    <source>
        <dbReference type="Proteomes" id="UP001474421"/>
    </source>
</evidence>
<keyword evidence="6 11" id="KW-0472">Membrane</keyword>
<dbReference type="Gene3D" id="1.20.1070.10">
    <property type="entry name" value="Rhodopsin 7-helix transmembrane proteins"/>
    <property type="match status" value="1"/>
</dbReference>
<dbReference type="Proteomes" id="UP001474421">
    <property type="component" value="Unassembled WGS sequence"/>
</dbReference>
<evidence type="ECO:0000256" key="9">
    <source>
        <dbReference type="ARBA" id="ARBA00023224"/>
    </source>
</evidence>
<keyword evidence="3 10" id="KW-0812">Transmembrane</keyword>
<dbReference type="InterPro" id="IPR050427">
    <property type="entry name" value="Olfactory_Receptors"/>
</dbReference>
<keyword evidence="11" id="KW-0716">Sensory transduction</keyword>
<evidence type="ECO:0000256" key="1">
    <source>
        <dbReference type="ARBA" id="ARBA00004141"/>
    </source>
</evidence>